<accession>A0A1Y2C596</accession>
<dbReference type="Gene3D" id="1.10.150.50">
    <property type="entry name" value="Transcription Factor, Ets-1"/>
    <property type="match status" value="1"/>
</dbReference>
<proteinExistence type="predicted"/>
<dbReference type="EMBL" id="MCGO01000029">
    <property type="protein sequence ID" value="ORY42209.1"/>
    <property type="molecule type" value="Genomic_DNA"/>
</dbReference>
<sequence length="211" mass="23264">MSTKKIPSQECSSNMGVIVGVITAKSYNDLIRSPFRTLESSSGLDKQPMLTASPSVRSSTRTISSTSFGTFDLENNNRDEKAGGTIFGAMNLMVELNPVSAKMPTIGRDGIQYVDFDGVLLPAIPSQWTVSHVVAWASRNEATSEIIALIKHEQLDGHTFLLMKVDDFNFQFPSLRQRLHFRAALENLVVLNEERLKAMEISAVAAPPYEV</sequence>
<dbReference type="OrthoDB" id="2158305at2759"/>
<dbReference type="SUPFAM" id="SSF47769">
    <property type="entry name" value="SAM/Pointed domain"/>
    <property type="match status" value="1"/>
</dbReference>
<comment type="caution">
    <text evidence="1">The sequence shown here is derived from an EMBL/GenBank/DDBJ whole genome shotgun (WGS) entry which is preliminary data.</text>
</comment>
<keyword evidence="2" id="KW-1185">Reference proteome</keyword>
<gene>
    <name evidence="1" type="ORF">BCR33DRAFT_786434</name>
</gene>
<evidence type="ECO:0000313" key="1">
    <source>
        <dbReference type="EMBL" id="ORY42209.1"/>
    </source>
</evidence>
<dbReference type="Proteomes" id="UP000193642">
    <property type="component" value="Unassembled WGS sequence"/>
</dbReference>
<protein>
    <submittedName>
        <fullName evidence="1">Uncharacterized protein</fullName>
    </submittedName>
</protein>
<dbReference type="InterPro" id="IPR013761">
    <property type="entry name" value="SAM/pointed_sf"/>
</dbReference>
<name>A0A1Y2C596_9FUNG</name>
<evidence type="ECO:0000313" key="2">
    <source>
        <dbReference type="Proteomes" id="UP000193642"/>
    </source>
</evidence>
<organism evidence="1 2">
    <name type="scientific">Rhizoclosmatium globosum</name>
    <dbReference type="NCBI Taxonomy" id="329046"/>
    <lineage>
        <taxon>Eukaryota</taxon>
        <taxon>Fungi</taxon>
        <taxon>Fungi incertae sedis</taxon>
        <taxon>Chytridiomycota</taxon>
        <taxon>Chytridiomycota incertae sedis</taxon>
        <taxon>Chytridiomycetes</taxon>
        <taxon>Chytridiales</taxon>
        <taxon>Chytriomycetaceae</taxon>
        <taxon>Rhizoclosmatium</taxon>
    </lineage>
</organism>
<dbReference type="AlphaFoldDB" id="A0A1Y2C596"/>
<reference evidence="1 2" key="1">
    <citation type="submission" date="2016-07" db="EMBL/GenBank/DDBJ databases">
        <title>Pervasive Adenine N6-methylation of Active Genes in Fungi.</title>
        <authorList>
            <consortium name="DOE Joint Genome Institute"/>
            <person name="Mondo S.J."/>
            <person name="Dannebaum R.O."/>
            <person name="Kuo R.C."/>
            <person name="Labutti K."/>
            <person name="Haridas S."/>
            <person name="Kuo A."/>
            <person name="Salamov A."/>
            <person name="Ahrendt S.R."/>
            <person name="Lipzen A."/>
            <person name="Sullivan W."/>
            <person name="Andreopoulos W.B."/>
            <person name="Clum A."/>
            <person name="Lindquist E."/>
            <person name="Daum C."/>
            <person name="Ramamoorthy G.K."/>
            <person name="Gryganskyi A."/>
            <person name="Culley D."/>
            <person name="Magnuson J.K."/>
            <person name="James T.Y."/>
            <person name="O'Malley M.A."/>
            <person name="Stajich J.E."/>
            <person name="Spatafora J.W."/>
            <person name="Visel A."/>
            <person name="Grigoriev I.V."/>
        </authorList>
    </citation>
    <scope>NUCLEOTIDE SEQUENCE [LARGE SCALE GENOMIC DNA]</scope>
    <source>
        <strain evidence="1 2">JEL800</strain>
    </source>
</reference>